<accession>A0A2R8CC94</accession>
<name>A0A2R8CC94_9RHOB</name>
<evidence type="ECO:0000313" key="3">
    <source>
        <dbReference type="Proteomes" id="UP000244898"/>
    </source>
</evidence>
<keyword evidence="3" id="KW-1185">Reference proteome</keyword>
<dbReference type="Pfam" id="PF13761">
    <property type="entry name" value="DUF4166"/>
    <property type="match status" value="1"/>
</dbReference>
<evidence type="ECO:0000313" key="2">
    <source>
        <dbReference type="EMBL" id="SPJ30001.1"/>
    </source>
</evidence>
<gene>
    <name evidence="2" type="ORF">TRM7615_03528</name>
</gene>
<reference evidence="3" key="1">
    <citation type="submission" date="2018-03" db="EMBL/GenBank/DDBJ databases">
        <authorList>
            <person name="Rodrigo-Torres L."/>
            <person name="Arahal R. D."/>
            <person name="Lucena T."/>
        </authorList>
    </citation>
    <scope>NUCLEOTIDE SEQUENCE [LARGE SCALE GENOMIC DNA]</scope>
    <source>
        <strain evidence="3">CECT 7615</strain>
    </source>
</reference>
<proteinExistence type="predicted"/>
<protein>
    <recommendedName>
        <fullName evidence="1">DUF4166 domain-containing protein</fullName>
    </recommendedName>
</protein>
<feature type="domain" description="DUF4166" evidence="1">
    <location>
        <begin position="2"/>
        <end position="100"/>
    </location>
</feature>
<dbReference type="Proteomes" id="UP000244898">
    <property type="component" value="Unassembled WGS sequence"/>
</dbReference>
<evidence type="ECO:0000259" key="1">
    <source>
        <dbReference type="Pfam" id="PF13761"/>
    </source>
</evidence>
<dbReference type="EMBL" id="ONZG01000009">
    <property type="protein sequence ID" value="SPJ30001.1"/>
    <property type="molecule type" value="Genomic_DNA"/>
</dbReference>
<dbReference type="RefSeq" id="WP_108789866.1">
    <property type="nucleotide sequence ID" value="NZ_ONZG01000009.1"/>
</dbReference>
<dbReference type="InterPro" id="IPR025311">
    <property type="entry name" value="DUF4166"/>
</dbReference>
<sequence length="104" mass="11953">MWQRDFAGHTFMSYQYQAPNAQPGIVNERFGMIDVTVAFQTDRDRLVLEPMAWAFGPLPLPKALLPTGQSFETQIDDRFVFDVEIAMPWVGQIATYRGWLLPTE</sequence>
<dbReference type="AlphaFoldDB" id="A0A2R8CC94"/>
<organism evidence="2 3">
    <name type="scientific">Falsiruegeria mediterranea M17</name>
    <dbReference type="NCBI Taxonomy" id="1200281"/>
    <lineage>
        <taxon>Bacteria</taxon>
        <taxon>Pseudomonadati</taxon>
        <taxon>Pseudomonadota</taxon>
        <taxon>Alphaproteobacteria</taxon>
        <taxon>Rhodobacterales</taxon>
        <taxon>Roseobacteraceae</taxon>
        <taxon>Falsiruegeria</taxon>
    </lineage>
</organism>